<dbReference type="Pfam" id="PF16859">
    <property type="entry name" value="TetR_C_11"/>
    <property type="match status" value="1"/>
</dbReference>
<dbReference type="SUPFAM" id="SSF48498">
    <property type="entry name" value="Tetracyclin repressor-like, C-terminal domain"/>
    <property type="match status" value="1"/>
</dbReference>
<dbReference type="InterPro" id="IPR036271">
    <property type="entry name" value="Tet_transcr_reg_TetR-rel_C_sf"/>
</dbReference>
<keyword evidence="3" id="KW-0804">Transcription</keyword>
<dbReference type="PRINTS" id="PR00455">
    <property type="entry name" value="HTHTETR"/>
</dbReference>
<dbReference type="AlphaFoldDB" id="A0AAE4CN47"/>
<dbReference type="PANTHER" id="PTHR30055:SF148">
    <property type="entry name" value="TETR-FAMILY TRANSCRIPTIONAL REGULATOR"/>
    <property type="match status" value="1"/>
</dbReference>
<dbReference type="EMBL" id="JAVDXW010000001">
    <property type="protein sequence ID" value="MDR7301602.1"/>
    <property type="molecule type" value="Genomic_DNA"/>
</dbReference>
<evidence type="ECO:0000256" key="4">
    <source>
        <dbReference type="PROSITE-ProRule" id="PRU00335"/>
    </source>
</evidence>
<dbReference type="InterPro" id="IPR009057">
    <property type="entry name" value="Homeodomain-like_sf"/>
</dbReference>
<dbReference type="PROSITE" id="PS50977">
    <property type="entry name" value="HTH_TETR_2"/>
    <property type="match status" value="1"/>
</dbReference>
<dbReference type="InterPro" id="IPR050109">
    <property type="entry name" value="HTH-type_TetR-like_transc_reg"/>
</dbReference>
<dbReference type="Gene3D" id="1.10.10.60">
    <property type="entry name" value="Homeodomain-like"/>
    <property type="match status" value="1"/>
</dbReference>
<evidence type="ECO:0000256" key="1">
    <source>
        <dbReference type="ARBA" id="ARBA00023015"/>
    </source>
</evidence>
<dbReference type="Proteomes" id="UP001180845">
    <property type="component" value="Unassembled WGS sequence"/>
</dbReference>
<dbReference type="RefSeq" id="WP_310272381.1">
    <property type="nucleotide sequence ID" value="NZ_JAVDXW010000001.1"/>
</dbReference>
<dbReference type="SUPFAM" id="SSF46689">
    <property type="entry name" value="Homeodomain-like"/>
    <property type="match status" value="1"/>
</dbReference>
<dbReference type="Gene3D" id="1.10.357.10">
    <property type="entry name" value="Tetracycline Repressor, domain 2"/>
    <property type="match status" value="1"/>
</dbReference>
<keyword evidence="1" id="KW-0805">Transcription regulation</keyword>
<dbReference type="GO" id="GO:0000976">
    <property type="term" value="F:transcription cis-regulatory region binding"/>
    <property type="evidence" value="ECO:0007669"/>
    <property type="project" value="TreeGrafter"/>
</dbReference>
<organism evidence="6 7">
    <name type="scientific">Haloactinomyces albus</name>
    <dbReference type="NCBI Taxonomy" id="1352928"/>
    <lineage>
        <taxon>Bacteria</taxon>
        <taxon>Bacillati</taxon>
        <taxon>Actinomycetota</taxon>
        <taxon>Actinomycetes</taxon>
        <taxon>Actinopolysporales</taxon>
        <taxon>Actinopolysporaceae</taxon>
        <taxon>Haloactinomyces</taxon>
    </lineage>
</organism>
<dbReference type="InterPro" id="IPR001647">
    <property type="entry name" value="HTH_TetR"/>
</dbReference>
<evidence type="ECO:0000259" key="5">
    <source>
        <dbReference type="PROSITE" id="PS50977"/>
    </source>
</evidence>
<dbReference type="GO" id="GO:0003700">
    <property type="term" value="F:DNA-binding transcription factor activity"/>
    <property type="evidence" value="ECO:0007669"/>
    <property type="project" value="TreeGrafter"/>
</dbReference>
<dbReference type="PROSITE" id="PS01081">
    <property type="entry name" value="HTH_TETR_1"/>
    <property type="match status" value="1"/>
</dbReference>
<feature type="domain" description="HTH tetR-type" evidence="5">
    <location>
        <begin position="17"/>
        <end position="77"/>
    </location>
</feature>
<evidence type="ECO:0000256" key="3">
    <source>
        <dbReference type="ARBA" id="ARBA00023163"/>
    </source>
</evidence>
<dbReference type="Pfam" id="PF00440">
    <property type="entry name" value="TetR_N"/>
    <property type="match status" value="1"/>
</dbReference>
<keyword evidence="7" id="KW-1185">Reference proteome</keyword>
<dbReference type="PANTHER" id="PTHR30055">
    <property type="entry name" value="HTH-TYPE TRANSCRIPTIONAL REGULATOR RUTR"/>
    <property type="match status" value="1"/>
</dbReference>
<evidence type="ECO:0000256" key="2">
    <source>
        <dbReference type="ARBA" id="ARBA00023125"/>
    </source>
</evidence>
<feature type="DNA-binding region" description="H-T-H motif" evidence="4">
    <location>
        <begin position="40"/>
        <end position="59"/>
    </location>
</feature>
<evidence type="ECO:0000313" key="7">
    <source>
        <dbReference type="Proteomes" id="UP001180845"/>
    </source>
</evidence>
<keyword evidence="2 4" id="KW-0238">DNA-binding</keyword>
<accession>A0AAE4CN47</accession>
<comment type="caution">
    <text evidence="6">The sequence shown here is derived from an EMBL/GenBank/DDBJ whole genome shotgun (WGS) entry which is preliminary data.</text>
</comment>
<proteinExistence type="predicted"/>
<dbReference type="InterPro" id="IPR023772">
    <property type="entry name" value="DNA-bd_HTH_TetR-type_CS"/>
</dbReference>
<protein>
    <submittedName>
        <fullName evidence="6">AcrR family transcriptional regulator</fullName>
    </submittedName>
</protein>
<evidence type="ECO:0000313" key="6">
    <source>
        <dbReference type="EMBL" id="MDR7301602.1"/>
    </source>
</evidence>
<sequence length="204" mass="22048">MAEAEEEHRAVGRPRSELARRAVLDSAYALLEDEGIDDFSIDAVSRRSGVARTTIYRRWPSKSVLAIDSFLECFRPQLDAARGGDPEENLRALVASLAAALAGPSGRVAASVVAHAQRDAETQRLFRERFSGPLRRESAIVLGAGVASGHFRADLDVERVIDAFVGAVYFRLLVGSSLDRSWVDALCDTLLIGCRARGGHDGGL</sequence>
<dbReference type="InterPro" id="IPR011075">
    <property type="entry name" value="TetR_C"/>
</dbReference>
<name>A0AAE4CN47_9ACTN</name>
<reference evidence="6" key="1">
    <citation type="submission" date="2023-07" db="EMBL/GenBank/DDBJ databases">
        <title>Sequencing the genomes of 1000 actinobacteria strains.</title>
        <authorList>
            <person name="Klenk H.-P."/>
        </authorList>
    </citation>
    <scope>NUCLEOTIDE SEQUENCE</scope>
    <source>
        <strain evidence="6">DSM 45977</strain>
    </source>
</reference>
<gene>
    <name evidence="6" type="ORF">JOF55_001783</name>
</gene>